<dbReference type="Proteomes" id="UP000019486">
    <property type="component" value="Unassembled WGS sequence"/>
</dbReference>
<keyword evidence="4" id="KW-1185">Reference proteome</keyword>
<dbReference type="RefSeq" id="WP_051512660.1">
    <property type="nucleotide sequence ID" value="NZ_AVFL01000015.1"/>
</dbReference>
<gene>
    <name evidence="3" type="ORF">N825_10140</name>
</gene>
<dbReference type="OrthoDB" id="7245165at2"/>
<accession>W9GY37</accession>
<proteinExistence type="inferred from homology"/>
<dbReference type="EMBL" id="AVFL01000015">
    <property type="protein sequence ID" value="EWY38845.1"/>
    <property type="molecule type" value="Genomic_DNA"/>
</dbReference>
<dbReference type="InterPro" id="IPR036928">
    <property type="entry name" value="AS_sf"/>
</dbReference>
<feature type="domain" description="Amidase" evidence="2">
    <location>
        <begin position="26"/>
        <end position="447"/>
    </location>
</feature>
<name>W9GY37_9PROT</name>
<organism evidence="3 4">
    <name type="scientific">Skermanella stibiiresistens SB22</name>
    <dbReference type="NCBI Taxonomy" id="1385369"/>
    <lineage>
        <taxon>Bacteria</taxon>
        <taxon>Pseudomonadati</taxon>
        <taxon>Pseudomonadota</taxon>
        <taxon>Alphaproteobacteria</taxon>
        <taxon>Rhodospirillales</taxon>
        <taxon>Azospirillaceae</taxon>
        <taxon>Skermanella</taxon>
    </lineage>
</organism>
<dbReference type="Gene3D" id="3.90.1300.10">
    <property type="entry name" value="Amidase signature (AS) domain"/>
    <property type="match status" value="1"/>
</dbReference>
<dbReference type="InterPro" id="IPR000120">
    <property type="entry name" value="Amidase"/>
</dbReference>
<sequence length="477" mass="50297">MTTDPALLSAIELLDLYRSRELSPVEVTRACLDRVAAIDAELNAFALVDGEAALDAARASEARWSKGEPLGLVDGVPATIKDLILTKGWPTLRGSKAISPEQPWDEDAPATARLREQGAILLGKTTTPELGHKGVTDSPLTGVTRNPWNPAMTPGGSSGGAAVAAATGMGALHVGTDGGGSIRIPASFTGIFGLKPSFGRVPAYPSSPFGTVAHVGPMTRTVSDAALMLRVLAGPDPRDWTALPHSDKDYLPDLDAGVDGLRIAYAPTINGAPVDPEVAALVRRAAEDYERLGAAVEEVSLEMQDVGRIFFAHWSVGAATVMAGFTAEQKAMMDPHLRGFEDAGAAVGLLDYQRAVLARGRLGVQMNLFHQRHDLLLTPTMPLAAFQAGLNQPSLPDETGWIEWTPFSYPFNLTQQPAASIPCGLTAAGLPVGLQIVGPMHKDDLVLRAARAYEMRHPIVLPPLRAPCQASSGGAMP</sequence>
<dbReference type="Pfam" id="PF01425">
    <property type="entry name" value="Amidase"/>
    <property type="match status" value="1"/>
</dbReference>
<comment type="caution">
    <text evidence="3">The sequence shown here is derived from an EMBL/GenBank/DDBJ whole genome shotgun (WGS) entry which is preliminary data.</text>
</comment>
<dbReference type="PATRIC" id="fig|1385369.3.peg.4015"/>
<dbReference type="SUPFAM" id="SSF75304">
    <property type="entry name" value="Amidase signature (AS) enzymes"/>
    <property type="match status" value="1"/>
</dbReference>
<evidence type="ECO:0000313" key="4">
    <source>
        <dbReference type="Proteomes" id="UP000019486"/>
    </source>
</evidence>
<dbReference type="GO" id="GO:0003824">
    <property type="term" value="F:catalytic activity"/>
    <property type="evidence" value="ECO:0007669"/>
    <property type="project" value="InterPro"/>
</dbReference>
<comment type="similarity">
    <text evidence="1">Belongs to the amidase family.</text>
</comment>
<dbReference type="PANTHER" id="PTHR11895:SF7">
    <property type="entry name" value="GLUTAMYL-TRNA(GLN) AMIDOTRANSFERASE SUBUNIT A, MITOCHONDRIAL"/>
    <property type="match status" value="1"/>
</dbReference>
<dbReference type="STRING" id="1385369.N825_10140"/>
<dbReference type="AlphaFoldDB" id="W9GY37"/>
<reference evidence="3 4" key="1">
    <citation type="submission" date="2013-08" db="EMBL/GenBank/DDBJ databases">
        <title>The genome sequence of Skermanella stibiiresistens.</title>
        <authorList>
            <person name="Zhu W."/>
            <person name="Wang G."/>
        </authorList>
    </citation>
    <scope>NUCLEOTIDE SEQUENCE [LARGE SCALE GENOMIC DNA]</scope>
    <source>
        <strain evidence="3 4">SB22</strain>
    </source>
</reference>
<evidence type="ECO:0000313" key="3">
    <source>
        <dbReference type="EMBL" id="EWY38845.1"/>
    </source>
</evidence>
<dbReference type="PANTHER" id="PTHR11895">
    <property type="entry name" value="TRANSAMIDASE"/>
    <property type="match status" value="1"/>
</dbReference>
<evidence type="ECO:0000259" key="2">
    <source>
        <dbReference type="Pfam" id="PF01425"/>
    </source>
</evidence>
<dbReference type="NCBIfam" id="NF004815">
    <property type="entry name" value="PRK06169.1"/>
    <property type="match status" value="1"/>
</dbReference>
<protein>
    <submittedName>
        <fullName evidence="3">Amidase</fullName>
    </submittedName>
</protein>
<evidence type="ECO:0000256" key="1">
    <source>
        <dbReference type="ARBA" id="ARBA00009199"/>
    </source>
</evidence>
<dbReference type="InterPro" id="IPR023631">
    <property type="entry name" value="Amidase_dom"/>
</dbReference>